<evidence type="ECO:0000256" key="8">
    <source>
        <dbReference type="RuleBase" id="RU363041"/>
    </source>
</evidence>
<sequence length="254" mass="26151">MLDNFLINHPLQQILLLSFVALVAGTARGFSGFGGGLIFVPLASALASPQVAAPVLLIVDAVMTVGMLPDAIRRANRREVGMVAIGALVGVPTGTVLLAYAPSLFLRWCIAAIVLGLLAFLISGWRYQGKPKTGLSIGTGLIAGLFGGVAQLSGPPVVAYWLGGAIPAARVRANLVAYFALSTIITTVSYVSAGLLTLDVVLVSCVAGPGYGLGILLGSRLFGLADEKTFRRICLALIGAAGVISLPVLDSILR</sequence>
<comment type="similarity">
    <text evidence="2 8">Belongs to the 4-toluene sulfonate uptake permease (TSUP) (TC 2.A.102) family.</text>
</comment>
<accession>A0A7W6LGM9</accession>
<dbReference type="InterPro" id="IPR002781">
    <property type="entry name" value="TM_pro_TauE-like"/>
</dbReference>
<dbReference type="Proteomes" id="UP000519897">
    <property type="component" value="Unassembled WGS sequence"/>
</dbReference>
<dbReference type="AlphaFoldDB" id="A0A7W6LGM9"/>
<dbReference type="RefSeq" id="WP_062553025.1">
    <property type="nucleotide sequence ID" value="NZ_CP049250.1"/>
</dbReference>
<dbReference type="EMBL" id="JACIEC010000001">
    <property type="protein sequence ID" value="MBB4142958.1"/>
    <property type="molecule type" value="Genomic_DNA"/>
</dbReference>
<protein>
    <recommendedName>
        <fullName evidence="8">Probable membrane transporter protein</fullName>
    </recommendedName>
</protein>
<evidence type="ECO:0000256" key="3">
    <source>
        <dbReference type="ARBA" id="ARBA00022448"/>
    </source>
</evidence>
<keyword evidence="3" id="KW-0813">Transport</keyword>
<evidence type="ECO:0000256" key="6">
    <source>
        <dbReference type="ARBA" id="ARBA00022989"/>
    </source>
</evidence>
<evidence type="ECO:0000313" key="9">
    <source>
        <dbReference type="EMBL" id="MBB4142958.1"/>
    </source>
</evidence>
<reference evidence="9 10" key="1">
    <citation type="submission" date="2020-08" db="EMBL/GenBank/DDBJ databases">
        <title>Genomic Encyclopedia of Type Strains, Phase IV (KMG-IV): sequencing the most valuable type-strain genomes for metagenomic binning, comparative biology and taxonomic classification.</title>
        <authorList>
            <person name="Goeker M."/>
        </authorList>
    </citation>
    <scope>NUCLEOTIDE SEQUENCE [LARGE SCALE GENOMIC DNA]</scope>
    <source>
        <strain evidence="9 10">DSM 29514</strain>
    </source>
</reference>
<keyword evidence="10" id="KW-1185">Reference proteome</keyword>
<evidence type="ECO:0000256" key="1">
    <source>
        <dbReference type="ARBA" id="ARBA00004651"/>
    </source>
</evidence>
<keyword evidence="4 8" id="KW-1003">Cell membrane</keyword>
<gene>
    <name evidence="9" type="ORF">GGQ72_001457</name>
</gene>
<evidence type="ECO:0000256" key="2">
    <source>
        <dbReference type="ARBA" id="ARBA00009142"/>
    </source>
</evidence>
<evidence type="ECO:0000313" key="10">
    <source>
        <dbReference type="Proteomes" id="UP000519897"/>
    </source>
</evidence>
<feature type="transmembrane region" description="Helical" evidence="8">
    <location>
        <begin position="200"/>
        <end position="223"/>
    </location>
</feature>
<comment type="caution">
    <text evidence="9">The sequence shown here is derived from an EMBL/GenBank/DDBJ whole genome shotgun (WGS) entry which is preliminary data.</text>
</comment>
<organism evidence="9 10">
    <name type="scientific">Rhizobium rhizoryzae</name>
    <dbReference type="NCBI Taxonomy" id="451876"/>
    <lineage>
        <taxon>Bacteria</taxon>
        <taxon>Pseudomonadati</taxon>
        <taxon>Pseudomonadota</taxon>
        <taxon>Alphaproteobacteria</taxon>
        <taxon>Hyphomicrobiales</taxon>
        <taxon>Rhizobiaceae</taxon>
        <taxon>Rhizobium/Agrobacterium group</taxon>
        <taxon>Rhizobium</taxon>
    </lineage>
</organism>
<keyword evidence="6 8" id="KW-1133">Transmembrane helix</keyword>
<evidence type="ECO:0000256" key="7">
    <source>
        <dbReference type="ARBA" id="ARBA00023136"/>
    </source>
</evidence>
<feature type="transmembrane region" description="Helical" evidence="8">
    <location>
        <begin position="45"/>
        <end position="68"/>
    </location>
</feature>
<dbReference type="Pfam" id="PF01925">
    <property type="entry name" value="TauE"/>
    <property type="match status" value="1"/>
</dbReference>
<dbReference type="GO" id="GO:0005886">
    <property type="term" value="C:plasma membrane"/>
    <property type="evidence" value="ECO:0007669"/>
    <property type="project" value="UniProtKB-SubCell"/>
</dbReference>
<feature type="transmembrane region" description="Helical" evidence="8">
    <location>
        <begin position="80"/>
        <end position="99"/>
    </location>
</feature>
<evidence type="ECO:0000256" key="5">
    <source>
        <dbReference type="ARBA" id="ARBA00022692"/>
    </source>
</evidence>
<dbReference type="PANTHER" id="PTHR30269:SF37">
    <property type="entry name" value="MEMBRANE TRANSPORTER PROTEIN"/>
    <property type="match status" value="1"/>
</dbReference>
<proteinExistence type="inferred from homology"/>
<dbReference type="PANTHER" id="PTHR30269">
    <property type="entry name" value="TRANSMEMBRANE PROTEIN YFCA"/>
    <property type="match status" value="1"/>
</dbReference>
<comment type="subcellular location">
    <subcellularLocation>
        <location evidence="1 8">Cell membrane</location>
        <topology evidence="1 8">Multi-pass membrane protein</topology>
    </subcellularLocation>
</comment>
<dbReference type="InterPro" id="IPR052017">
    <property type="entry name" value="TSUP"/>
</dbReference>
<keyword evidence="7 8" id="KW-0472">Membrane</keyword>
<feature type="transmembrane region" description="Helical" evidence="8">
    <location>
        <begin position="105"/>
        <end position="125"/>
    </location>
</feature>
<feature type="transmembrane region" description="Helical" evidence="8">
    <location>
        <begin position="175"/>
        <end position="193"/>
    </location>
</feature>
<name>A0A7W6LGM9_9HYPH</name>
<feature type="transmembrane region" description="Helical" evidence="8">
    <location>
        <begin position="229"/>
        <end position="249"/>
    </location>
</feature>
<evidence type="ECO:0000256" key="4">
    <source>
        <dbReference type="ARBA" id="ARBA00022475"/>
    </source>
</evidence>
<keyword evidence="5 8" id="KW-0812">Transmembrane</keyword>